<dbReference type="SUPFAM" id="SSF49899">
    <property type="entry name" value="Concanavalin A-like lectins/glucanases"/>
    <property type="match status" value="2"/>
</dbReference>
<feature type="region of interest" description="Disordered" evidence="6">
    <location>
        <begin position="379"/>
        <end position="440"/>
    </location>
</feature>
<keyword evidence="10" id="KW-1185">Reference proteome</keyword>
<evidence type="ECO:0000256" key="3">
    <source>
        <dbReference type="ARBA" id="ARBA00022737"/>
    </source>
</evidence>
<evidence type="ECO:0000256" key="1">
    <source>
        <dbReference type="ARBA" id="ARBA00004370"/>
    </source>
</evidence>
<comment type="caution">
    <text evidence="9">The sequence shown here is derived from an EMBL/GenBank/DDBJ whole genome shotgun (WGS) entry which is preliminary data.</text>
</comment>
<dbReference type="Pfam" id="PF02010">
    <property type="entry name" value="REJ"/>
    <property type="match status" value="1"/>
</dbReference>
<dbReference type="InterPro" id="IPR013320">
    <property type="entry name" value="ConA-like_dom_sf"/>
</dbReference>
<dbReference type="InterPro" id="IPR000203">
    <property type="entry name" value="GPS"/>
</dbReference>
<feature type="region of interest" description="Disordered" evidence="6">
    <location>
        <begin position="2607"/>
        <end position="2648"/>
    </location>
</feature>
<feature type="compositionally biased region" description="Basic and acidic residues" evidence="6">
    <location>
        <begin position="2628"/>
        <end position="2647"/>
    </location>
</feature>
<dbReference type="Proteomes" id="UP001363151">
    <property type="component" value="Unassembled WGS sequence"/>
</dbReference>
<feature type="region of interest" description="Disordered" evidence="6">
    <location>
        <begin position="2870"/>
        <end position="2890"/>
    </location>
</feature>
<feature type="transmembrane region" description="Helical" evidence="7">
    <location>
        <begin position="2403"/>
        <end position="2424"/>
    </location>
</feature>
<dbReference type="EMBL" id="JBBJCI010000370">
    <property type="protein sequence ID" value="KAK7232257.1"/>
    <property type="molecule type" value="Genomic_DNA"/>
</dbReference>
<comment type="subcellular location">
    <subcellularLocation>
        <location evidence="1">Membrane</location>
    </subcellularLocation>
</comment>
<dbReference type="PANTHER" id="PTHR46730">
    <property type="entry name" value="POLYCYSTIN-1"/>
    <property type="match status" value="1"/>
</dbReference>
<accession>A0ABR1FJZ7</accession>
<feature type="compositionally biased region" description="Basic residues" evidence="6">
    <location>
        <begin position="2607"/>
        <end position="2616"/>
    </location>
</feature>
<dbReference type="Gene3D" id="2.60.40.10">
    <property type="entry name" value="Immunoglobulins"/>
    <property type="match status" value="1"/>
</dbReference>
<evidence type="ECO:0000256" key="2">
    <source>
        <dbReference type="ARBA" id="ARBA00022692"/>
    </source>
</evidence>
<evidence type="ECO:0000256" key="5">
    <source>
        <dbReference type="ARBA" id="ARBA00023136"/>
    </source>
</evidence>
<reference evidence="9 10" key="1">
    <citation type="submission" date="2024-03" db="EMBL/GenBank/DDBJ databases">
        <title>Aureococcus anophagefferens CCMP1851 and Kratosvirus quantuckense: Draft genome of a second virus-susceptible host strain in the model system.</title>
        <authorList>
            <person name="Chase E."/>
            <person name="Truchon A.R."/>
            <person name="Schepens W."/>
            <person name="Wilhelm S.W."/>
        </authorList>
    </citation>
    <scope>NUCLEOTIDE SEQUENCE [LARGE SCALE GENOMIC DNA]</scope>
    <source>
        <strain evidence="9 10">CCMP1851</strain>
    </source>
</reference>
<name>A0ABR1FJZ7_AURAN</name>
<keyword evidence="2 7" id="KW-0812">Transmembrane</keyword>
<gene>
    <name evidence="9" type="ORF">SO694_00030242</name>
</gene>
<feature type="region of interest" description="Disordered" evidence="6">
    <location>
        <begin position="223"/>
        <end position="242"/>
    </location>
</feature>
<dbReference type="Gene3D" id="2.60.220.50">
    <property type="match status" value="1"/>
</dbReference>
<feature type="domain" description="PKD/REJ-like" evidence="8">
    <location>
        <begin position="1201"/>
        <end position="1584"/>
    </location>
</feature>
<dbReference type="InterPro" id="IPR002859">
    <property type="entry name" value="PKD/REJ-like"/>
</dbReference>
<keyword evidence="5 7" id="KW-0472">Membrane</keyword>
<keyword evidence="4 7" id="KW-1133">Transmembrane helix</keyword>
<feature type="transmembrane region" description="Helical" evidence="7">
    <location>
        <begin position="2124"/>
        <end position="2145"/>
    </location>
</feature>
<evidence type="ECO:0000256" key="4">
    <source>
        <dbReference type="ARBA" id="ARBA00022989"/>
    </source>
</evidence>
<dbReference type="PANTHER" id="PTHR46730:SF1">
    <property type="entry name" value="PLAT DOMAIN-CONTAINING PROTEIN"/>
    <property type="match status" value="1"/>
</dbReference>
<feature type="transmembrane region" description="Helical" evidence="7">
    <location>
        <begin position="2483"/>
        <end position="2502"/>
    </location>
</feature>
<feature type="compositionally biased region" description="Basic and acidic residues" evidence="6">
    <location>
        <begin position="383"/>
        <end position="394"/>
    </location>
</feature>
<evidence type="ECO:0000256" key="6">
    <source>
        <dbReference type="SAM" id="MobiDB-lite"/>
    </source>
</evidence>
<dbReference type="Pfam" id="PF01825">
    <property type="entry name" value="GPS"/>
    <property type="match status" value="1"/>
</dbReference>
<feature type="transmembrane region" description="Helical" evidence="7">
    <location>
        <begin position="1998"/>
        <end position="2017"/>
    </location>
</feature>
<evidence type="ECO:0000259" key="8">
    <source>
        <dbReference type="Pfam" id="PF02010"/>
    </source>
</evidence>
<evidence type="ECO:0000256" key="7">
    <source>
        <dbReference type="SAM" id="Phobius"/>
    </source>
</evidence>
<protein>
    <recommendedName>
        <fullName evidence="8">PKD/REJ-like domain-containing protein</fullName>
    </recommendedName>
</protein>
<evidence type="ECO:0000313" key="10">
    <source>
        <dbReference type="Proteomes" id="UP001363151"/>
    </source>
</evidence>
<dbReference type="InterPro" id="IPR046338">
    <property type="entry name" value="GAIN_dom_sf"/>
</dbReference>
<dbReference type="InterPro" id="IPR013783">
    <property type="entry name" value="Ig-like_fold"/>
</dbReference>
<evidence type="ECO:0000313" key="9">
    <source>
        <dbReference type="EMBL" id="KAK7232257.1"/>
    </source>
</evidence>
<dbReference type="SMART" id="SM00303">
    <property type="entry name" value="GPS"/>
    <property type="match status" value="1"/>
</dbReference>
<proteinExistence type="predicted"/>
<feature type="transmembrane region" description="Helical" evidence="7">
    <location>
        <begin position="2179"/>
        <end position="2199"/>
    </location>
</feature>
<keyword evidence="3" id="KW-0677">Repeat</keyword>
<dbReference type="Gene3D" id="2.60.120.200">
    <property type="match status" value="2"/>
</dbReference>
<sequence>MYGLRVGADMYESNKLTGAIDELYVYTSALDREAISVLYGSVTASPTTVVTIYGNTSYIDWDDWHHYCLTYDGSDVVLYFDGLAPLGDPARRHGDHVRASSWAPTCTSRTSFTGAIDELYVYTSALDREAISVLYGSVTASPTVTPAPSTYYFEGTLRAYYSFDEGNATDATGAYSGDTYKNGSTPGTAASSSAGPRRGAHDYFALGAAASEGNVTVASTATARCGSPGGPGGASPTRRATGTTGTTTALAYDGADVALYFDGAAAWSRTIAANTGAAVELTLGSRSGADYFTGALDEIYVYASALDAAGAAALYAAVTLPTPAPSANFVAVAGTLAVVALPASCDDADFFDGYASAIAAAVSLDASAVDVACDGDDDGGAGAERRADDGRADGDADAAGVPTSVPASAPPTGSPGQTPSAAPSSVPTSPPTPGPTATFAPTAPAAIDLAYAVATVLSDADDGFDAGGFASFVQASVETAVANGTFAAALAAAGVVGSVSSVGAVAVSRTTAPTPAPSLAPTTAAYLDAGYDVQVPETLTEADLASREWREAVVVTLRTTPAADVAVTYASDDLWFYSSLASDEKASRMSTTFRPGDKNATVYASMRRDRVDRGASFVAAVDVAVASDGDANYAPGRFASSHNVTVYDVDTSDLGAWESRETRTDDGLFYAGEAFDLFRDEGGTFTISVRLTSIPKNDVTVALRGAGGFAAVEPAANFTFEPEAWNVPHTVSLTAADDDLLTGDVVHRVYFESSSAAAAYDGLRSGAANLTVLENDVAYCTVSAKKLTVGANGDGATFGDAYFVSLSAAPSADVVVTVSTADAATALSPRTLVFSPDDWDAAREVRANATLAEDDDYAGGRAATITHAVASSDRFFDGILVDDVAVAVTFTADAVPPPKLNQSVFLDGGAGIDVLFDSATDRAGLDGSESFDCSLIFDHSDVFGDGASCDWRNSSAVRATFGSGATLVPFDYANATTTNAVYLRAGMVFADVPNATLAAVAQYSEALAPYNPVAPVIGLSAPDTVGVCDGVVLDASGATGGGSRTLIYAWALQILWEPDDEAQAASVTALVAALDAATFDQIVRLSLSWDALLPGKKYTFLVSAANFLGETTTASHTLLKSAAPSPNVQFQGATESMVRSDPKSLRLDVSLPSLNCTDQNVSSNELTYFWSARRRDGGAWVAAAPELDDDRLAAYTASSVSARLPKNALNADADYEFSVTVAFAASPMLNNTATRLVQVGSEDLVASVGGGAEQMVAIGGDVLLDGSASYDPDNATAAGPLAFSWTAADSLGAAASFPASTSASAKALAFVATAADGWGPDTYAITLVVSRGTRTATKTVSLTVSSDAYIPSAAITDFDESVKYNPTPDSYAAIYFTTSSPDPDRTCCDTVWAVVGDAGDASGLISKDPSAASPMLVDLGNTLPNTVYNFRLTATDGIGSSASTVVALAINGAPTSGTFYVAPESGTALTTSFEFAMDSWTDDVDDYPLTYEFGYLDGAAKTFKPLVSDRYSTSWYATTMPKLASDNATCVGRVFDRYDAYAERSYGIMVLELVISTEDLSSFASDSIGESLDTGSGEEALALISSVASVIGAGGAAAANRTAEEQAAEAAAQQSLIEDLMKATLSATSLVSTDTSSAATGQVLDTVAFLVASPDALSENTQTDAIGLLGNVVGGALSSGMDAGAAGSSATALSGVLDASLFKKNDTAASVADDMTAVVASLSAAMIANAFGGQAKSIVSPNLEVSSFRTDCGTRSDAYALSSGAAVAMPDDAMDAAGGGGACAANGGGGRRRLEAAAENVDVRVSQMKNVYESTGAAGDVNSDLVQVELGSDGGTAAINGLSDPIVLVIQFEAYDEMLDTRFDNSKFMRSGTCYDMDDFLTWDDCPGNPATYNCSQPQYVTFKNGANATLYPPPIGHGPLNISVSCPGKLPECTFWDENRSRWSGDNCTVRNYTAYNVTCACTHLTDFAGATKDVGSTASAVVTTGANMNLAQLMEALVVLITLLATLGVFVFACVKGRQLDKQDFNNREELRREALPDAFLKKVVASRETEHVALSAAFKAKARRPWIMARSPFAVYTRSIRPVRGWCNTALYSFVTAMRREHKILQIFYLPDGTYTRTERITVLCVLVFGTLACNAIFLSVLSKIQVPGLGTCDANACLGKPQPCVDFKAMVAKGIFSTLSAFGSTLVYILFAYAFGKTGDAISDVDHFLGVDPANLDDEAKGRVKRRKAVLTAVANLDGAKHRQKLVERRLAKDLETMFKYRKGQVGTARQLQAEDRIAFTEIHRVKRTKAQIHVDKMQLALLKAKKKFDVYVKKQADARKEEKRKELFEMKGAWARFKYRRQKDKPMYSLTLDEQALYEAEEVELARMSFLPRTLYRKFVSPIKRAFRKEKKTWPTHVNYLIYALAVAYILGCAAYVFLFSVTLNNCSQCEQDEDNEVCIPPAEEGDDEPAECTCPDTLYDYCGGGNSNAASMAWLEMALASVVISLFISSSLVLFMTKGVVPTIARGCTACGAKPPTEDPDPKRGLAGLVERVDHEAKAKRGIKVRGYGDDSTTVTFASRRSDLPSDSDSDSDASSEWRDEVAKSTNIFASLSGGVFGRKSVARPRRRSNTKIFPGAAEAVQETKEEEKRESDDDTLHEAPPHFQARDPWIQHETLDLDNLRVNLGAQVPEPGLDRWPRPGERGLTADGSSTLSGRPATWKCPCGAVVPVPVRRDHLRYDCLPYRDSFEGAARKWLAANDPSDAKALVDSVAREGRCAPGEALCALSVCRKGGVAIRKLANQDYRDEMVLAAEVIDASDLLGRWVKGSPLKRRKPPKLKPVVRRRSSVNAGMLGADAKYEVKAARGDLGASKVPFARKVEESTKRARGVVAPDDAKAPYRVAPA</sequence>
<feature type="region of interest" description="Disordered" evidence="6">
    <location>
        <begin position="2562"/>
        <end position="2586"/>
    </location>
</feature>
<organism evidence="9 10">
    <name type="scientific">Aureococcus anophagefferens</name>
    <name type="common">Harmful bloom alga</name>
    <dbReference type="NCBI Taxonomy" id="44056"/>
    <lineage>
        <taxon>Eukaryota</taxon>
        <taxon>Sar</taxon>
        <taxon>Stramenopiles</taxon>
        <taxon>Ochrophyta</taxon>
        <taxon>Pelagophyceae</taxon>
        <taxon>Pelagomonadales</taxon>
        <taxon>Pelagomonadaceae</taxon>
        <taxon>Aureococcus</taxon>
    </lineage>
</organism>
<feature type="compositionally biased region" description="Low complexity" evidence="6">
    <location>
        <begin position="418"/>
        <end position="427"/>
    </location>
</feature>